<protein>
    <submittedName>
        <fullName evidence="2">Transcriptional regulator, BadM/Rrf2 family</fullName>
    </submittedName>
</protein>
<dbReference type="PATRIC" id="fig|1666911.3.peg.3603"/>
<dbReference type="InterPro" id="IPR036390">
    <property type="entry name" value="WH_DNA-bd_sf"/>
</dbReference>
<dbReference type="Proteomes" id="UP000050465">
    <property type="component" value="Unassembled WGS sequence"/>
</dbReference>
<accession>A0A0P8BSN2</accession>
<dbReference type="PROSITE" id="PS51197">
    <property type="entry name" value="HTH_RRF2_2"/>
    <property type="match status" value="1"/>
</dbReference>
<dbReference type="InterPro" id="IPR036388">
    <property type="entry name" value="WH-like_DNA-bd_sf"/>
</dbReference>
<reference evidence="2 3" key="1">
    <citation type="submission" date="2015-09" db="EMBL/GenBank/DDBJ databases">
        <title>Identification and resolution of microdiversity through metagenomic sequencing of parallel consortia.</title>
        <authorList>
            <person name="Nelson W.C."/>
            <person name="Romine M.F."/>
            <person name="Lindemann S.R."/>
        </authorList>
    </citation>
    <scope>NUCLEOTIDE SEQUENCE [LARGE SCALE GENOMIC DNA]</scope>
    <source>
        <strain evidence="2">Ana</strain>
    </source>
</reference>
<dbReference type="Pfam" id="PF02082">
    <property type="entry name" value="Rrf2"/>
    <property type="match status" value="1"/>
</dbReference>
<feature type="region of interest" description="Disordered" evidence="1">
    <location>
        <begin position="91"/>
        <end position="116"/>
    </location>
</feature>
<dbReference type="GO" id="GO:0005829">
    <property type="term" value="C:cytosol"/>
    <property type="evidence" value="ECO:0007669"/>
    <property type="project" value="TreeGrafter"/>
</dbReference>
<organism evidence="2 3">
    <name type="scientific">Phormidesmis priestleyi Ana</name>
    <dbReference type="NCBI Taxonomy" id="1666911"/>
    <lineage>
        <taxon>Bacteria</taxon>
        <taxon>Bacillati</taxon>
        <taxon>Cyanobacteriota</taxon>
        <taxon>Cyanophyceae</taxon>
        <taxon>Leptolyngbyales</taxon>
        <taxon>Leptolyngbyaceae</taxon>
        <taxon>Phormidesmis</taxon>
    </lineage>
</organism>
<evidence type="ECO:0000313" key="3">
    <source>
        <dbReference type="Proteomes" id="UP000050465"/>
    </source>
</evidence>
<dbReference type="STRING" id="1666911.HLUCCA11_03735"/>
<dbReference type="EMBL" id="LJZR01000003">
    <property type="protein sequence ID" value="KPQ37041.1"/>
    <property type="molecule type" value="Genomic_DNA"/>
</dbReference>
<dbReference type="GO" id="GO:0003700">
    <property type="term" value="F:DNA-binding transcription factor activity"/>
    <property type="evidence" value="ECO:0007669"/>
    <property type="project" value="TreeGrafter"/>
</dbReference>
<evidence type="ECO:0000256" key="1">
    <source>
        <dbReference type="SAM" id="MobiDB-lite"/>
    </source>
</evidence>
<dbReference type="SUPFAM" id="SSF46785">
    <property type="entry name" value="Winged helix' DNA-binding domain"/>
    <property type="match status" value="1"/>
</dbReference>
<comment type="caution">
    <text evidence="2">The sequence shown here is derived from an EMBL/GenBank/DDBJ whole genome shotgun (WGS) entry which is preliminary data.</text>
</comment>
<evidence type="ECO:0000313" key="2">
    <source>
        <dbReference type="EMBL" id="KPQ37041.1"/>
    </source>
</evidence>
<gene>
    <name evidence="2" type="ORF">HLUCCA11_03735</name>
</gene>
<proteinExistence type="predicted"/>
<name>A0A0P8BSN2_9CYAN</name>
<dbReference type="NCBIfam" id="TIGR00738">
    <property type="entry name" value="rrf2_super"/>
    <property type="match status" value="1"/>
</dbReference>
<dbReference type="InterPro" id="IPR000944">
    <property type="entry name" value="Tscrpt_reg_Rrf2"/>
</dbReference>
<feature type="compositionally biased region" description="Low complexity" evidence="1">
    <location>
        <begin position="99"/>
        <end position="116"/>
    </location>
</feature>
<dbReference type="PANTHER" id="PTHR33221:SF16">
    <property type="entry name" value="HTH-TYPE TRANSCRIPTIONAL REGULATOR SLR0846-RELATED"/>
    <property type="match status" value="1"/>
</dbReference>
<dbReference type="AlphaFoldDB" id="A0A0P8BSN2"/>
<sequence>MKLTTRGHYSVKALLDLSLQPAGQVSSVSAISKRQSLPAPYLEKLLIELRRSHIVSSVRGPQGGYRLAKPPAQISLGQILEAVGESTSTLASEMTDRLTSTPEASSSNSLSTSASTSASMSSPVVVAATASGAEDWVTSMLWHRLHQKLKEAFYSITLEDLYYDARSWQAAQGEGASFVV</sequence>
<dbReference type="Gene3D" id="1.10.10.10">
    <property type="entry name" value="Winged helix-like DNA-binding domain superfamily/Winged helix DNA-binding domain"/>
    <property type="match status" value="1"/>
</dbReference>
<dbReference type="PANTHER" id="PTHR33221">
    <property type="entry name" value="WINGED HELIX-TURN-HELIX TRANSCRIPTIONAL REGULATOR, RRF2 FAMILY"/>
    <property type="match status" value="1"/>
</dbReference>